<comment type="subcellular location">
    <subcellularLocation>
        <location evidence="1">Cell inner membrane</location>
        <topology evidence="1">Multi-pass membrane protein</topology>
    </subcellularLocation>
</comment>
<organism evidence="10 11">
    <name type="scientific">Paenibacillus crassostreae</name>
    <dbReference type="NCBI Taxonomy" id="1763538"/>
    <lineage>
        <taxon>Bacteria</taxon>
        <taxon>Bacillati</taxon>
        <taxon>Bacillota</taxon>
        <taxon>Bacilli</taxon>
        <taxon>Bacillales</taxon>
        <taxon>Paenibacillaceae</taxon>
        <taxon>Paenibacillus</taxon>
    </lineage>
</organism>
<feature type="transmembrane region" description="Helical" evidence="8">
    <location>
        <begin position="12"/>
        <end position="34"/>
    </location>
</feature>
<feature type="domain" description="Major facilitator superfamily associated" evidence="9">
    <location>
        <begin position="11"/>
        <end position="366"/>
    </location>
</feature>
<feature type="transmembrane region" description="Helical" evidence="8">
    <location>
        <begin position="369"/>
        <end position="387"/>
    </location>
</feature>
<evidence type="ECO:0000256" key="8">
    <source>
        <dbReference type="SAM" id="Phobius"/>
    </source>
</evidence>
<keyword evidence="2" id="KW-0813">Transport</keyword>
<sequence length="409" mass="46413">MREYIDHKSSLTSLKLFNFFIYGSMVIFTSFFQLYLLDVGMTKLEIGSLMALGPFVSLFANPFWRSWGDRVYNMKRIIILMLIGTVLLLQFVFQANTYPMVYFMMILFFFFQTPIFSHSNSLILGYIQDTSHQFGSFRMWGSIGWAITAIVAGLILDLTGISGVPILFTLLLILAIGAVLFLPPLHRTSHTPTLHLRGFSNILTHRYFLTFILLGVLVSIPNAMNNTFMSLYISEIGGSKWMIGLAVFLSSFFEMGFFMLFDRFVKRRITWLFGCLALVSLLFSLRWLLMAEATLPLEVAAIQVLHCVTFGGFFYVGTQLTMLLIPRPYRATGQAVYTLSWSGIAGVLGAFIGGWLFQSFGAESMYTTGMIFSLIGAAGFTQMWWIIRKHGYELPNTHPEQELDEEPTL</sequence>
<feature type="transmembrane region" description="Helical" evidence="8">
    <location>
        <begin position="269"/>
        <end position="289"/>
    </location>
</feature>
<evidence type="ECO:0000256" key="4">
    <source>
        <dbReference type="ARBA" id="ARBA00022519"/>
    </source>
</evidence>
<evidence type="ECO:0000256" key="5">
    <source>
        <dbReference type="ARBA" id="ARBA00022692"/>
    </source>
</evidence>
<keyword evidence="6 8" id="KW-1133">Transmembrane helix</keyword>
<evidence type="ECO:0000259" key="9">
    <source>
        <dbReference type="Pfam" id="PF12832"/>
    </source>
</evidence>
<feature type="transmembrane region" description="Helical" evidence="8">
    <location>
        <begin position="46"/>
        <end position="64"/>
    </location>
</feature>
<evidence type="ECO:0000256" key="7">
    <source>
        <dbReference type="ARBA" id="ARBA00023136"/>
    </source>
</evidence>
<dbReference type="Gene3D" id="1.20.1250.20">
    <property type="entry name" value="MFS general substrate transporter like domains"/>
    <property type="match status" value="2"/>
</dbReference>
<accession>A0A167B4E7</accession>
<keyword evidence="5 8" id="KW-0812">Transmembrane</keyword>
<feature type="transmembrane region" description="Helical" evidence="8">
    <location>
        <begin position="203"/>
        <end position="221"/>
    </location>
</feature>
<dbReference type="KEGG" id="pcx:LPB68_13810"/>
<keyword evidence="11" id="KW-1185">Reference proteome</keyword>
<feature type="transmembrane region" description="Helical" evidence="8">
    <location>
        <begin position="139"/>
        <end position="156"/>
    </location>
</feature>
<dbReference type="EMBL" id="LSFN01000036">
    <property type="protein sequence ID" value="OAB71729.1"/>
    <property type="molecule type" value="Genomic_DNA"/>
</dbReference>
<comment type="caution">
    <text evidence="10">The sequence shown here is derived from an EMBL/GenBank/DDBJ whole genome shotgun (WGS) entry which is preliminary data.</text>
</comment>
<feature type="transmembrane region" description="Helical" evidence="8">
    <location>
        <begin position="301"/>
        <end position="324"/>
    </location>
</feature>
<feature type="transmembrane region" description="Helical" evidence="8">
    <location>
        <begin position="162"/>
        <end position="182"/>
    </location>
</feature>
<dbReference type="STRING" id="1763538.LPB68_13810"/>
<feature type="transmembrane region" description="Helical" evidence="8">
    <location>
        <begin position="76"/>
        <end position="95"/>
    </location>
</feature>
<evidence type="ECO:0000256" key="3">
    <source>
        <dbReference type="ARBA" id="ARBA00022475"/>
    </source>
</evidence>
<feature type="transmembrane region" description="Helical" evidence="8">
    <location>
        <begin position="101"/>
        <end position="127"/>
    </location>
</feature>
<reference evidence="10 11" key="1">
    <citation type="submission" date="2016-02" db="EMBL/GenBank/DDBJ databases">
        <title>Paenibacillus sp. LPB0068, isolated from Crassostrea gigas.</title>
        <authorList>
            <person name="Shin S.-K."/>
            <person name="Yi H."/>
        </authorList>
    </citation>
    <scope>NUCLEOTIDE SEQUENCE [LARGE SCALE GENOMIC DNA]</scope>
    <source>
        <strain evidence="10 11">LPB0068</strain>
    </source>
</reference>
<dbReference type="AlphaFoldDB" id="A0A167B4E7"/>
<dbReference type="Proteomes" id="UP000077134">
    <property type="component" value="Unassembled WGS sequence"/>
</dbReference>
<evidence type="ECO:0000256" key="2">
    <source>
        <dbReference type="ARBA" id="ARBA00022448"/>
    </source>
</evidence>
<evidence type="ECO:0000313" key="10">
    <source>
        <dbReference type="EMBL" id="OAB71729.1"/>
    </source>
</evidence>
<feature type="transmembrane region" description="Helical" evidence="8">
    <location>
        <begin position="241"/>
        <end position="262"/>
    </location>
</feature>
<dbReference type="GO" id="GO:0015528">
    <property type="term" value="F:lactose:proton symporter activity"/>
    <property type="evidence" value="ECO:0007669"/>
    <property type="project" value="TreeGrafter"/>
</dbReference>
<evidence type="ECO:0000256" key="6">
    <source>
        <dbReference type="ARBA" id="ARBA00022989"/>
    </source>
</evidence>
<evidence type="ECO:0000256" key="1">
    <source>
        <dbReference type="ARBA" id="ARBA00004429"/>
    </source>
</evidence>
<dbReference type="Pfam" id="PF12832">
    <property type="entry name" value="MFS_1_like"/>
    <property type="match status" value="1"/>
</dbReference>
<evidence type="ECO:0000313" key="11">
    <source>
        <dbReference type="Proteomes" id="UP000077134"/>
    </source>
</evidence>
<dbReference type="InterPro" id="IPR024989">
    <property type="entry name" value="MFS_assoc_dom"/>
</dbReference>
<dbReference type="InterPro" id="IPR036259">
    <property type="entry name" value="MFS_trans_sf"/>
</dbReference>
<name>A0A167B4E7_9BACL</name>
<protein>
    <submittedName>
        <fullName evidence="10">MFS transporter</fullName>
    </submittedName>
</protein>
<dbReference type="PANTHER" id="PTHR23522">
    <property type="entry name" value="BLL5896 PROTEIN"/>
    <property type="match status" value="1"/>
</dbReference>
<dbReference type="GO" id="GO:0030395">
    <property type="term" value="F:lactose binding"/>
    <property type="evidence" value="ECO:0007669"/>
    <property type="project" value="TreeGrafter"/>
</dbReference>
<dbReference type="PANTHER" id="PTHR23522:SF10">
    <property type="entry name" value="3-PHENYLPROPIONIC ACID TRANSPORTER-RELATED"/>
    <property type="match status" value="1"/>
</dbReference>
<dbReference type="SUPFAM" id="SSF103473">
    <property type="entry name" value="MFS general substrate transporter"/>
    <property type="match status" value="1"/>
</dbReference>
<keyword evidence="7 8" id="KW-0472">Membrane</keyword>
<dbReference type="GO" id="GO:0005886">
    <property type="term" value="C:plasma membrane"/>
    <property type="evidence" value="ECO:0007669"/>
    <property type="project" value="UniProtKB-SubCell"/>
</dbReference>
<keyword evidence="3" id="KW-1003">Cell membrane</keyword>
<feature type="transmembrane region" description="Helical" evidence="8">
    <location>
        <begin position="336"/>
        <end position="357"/>
    </location>
</feature>
<gene>
    <name evidence="10" type="ORF">PNBC_17080</name>
</gene>
<keyword evidence="4" id="KW-0997">Cell inner membrane</keyword>
<proteinExistence type="predicted"/>